<evidence type="ECO:0000256" key="2">
    <source>
        <dbReference type="SAM" id="SignalP"/>
    </source>
</evidence>
<gene>
    <name evidence="3" type="ORF">TSPGSL018_16393</name>
</gene>
<accession>A0A061R413</accession>
<reference evidence="3" key="1">
    <citation type="submission" date="2014-05" db="EMBL/GenBank/DDBJ databases">
        <title>The transcriptome of the halophilic microalga Tetraselmis sp. GSL018 isolated from the Great Salt Lake, Utah.</title>
        <authorList>
            <person name="Jinkerson R.E."/>
            <person name="D'Adamo S."/>
            <person name="Posewitz M.C."/>
        </authorList>
    </citation>
    <scope>NUCLEOTIDE SEQUENCE</scope>
    <source>
        <strain evidence="3">GSL018</strain>
    </source>
</reference>
<proteinExistence type="predicted"/>
<sequence length="371" mass="42347">MTFAKRVILLTIPLFFLDARSQQCTNPEWFKGYWERNPLQINRSVTRDSLWDPNRRWKWRLHSESRSCKVDDLVTQAILSGSDTPDWFPSTIQGQKHFHIVFVGDSLERNTVRFFCEIAASHGFHGSFLPSPPPKKTKKKKKKKKRQPVIQPKPSQNTTGTSTFAQCTNKLFTLSWFQIFSLSETLIPRGTQVVAKSDPRVKRNEAAAHTLFRLEHFLPEDVVGFDEAEAIVIASNLWDLTRPVADTDYVTQEQILSYKGAVSNVTTLLRNAHPKKKLVWMTKPYVSTNDGVRRSGKELLTRTRRSQAALNSALCAAVLEKNDKETEVFDWCSMLVGFSHLAADGRHYPPPPSLAMLNLLLNVLRHKFLQG</sequence>
<feature type="region of interest" description="Disordered" evidence="1">
    <location>
        <begin position="127"/>
        <end position="161"/>
    </location>
</feature>
<feature type="chain" id="PRO_5030002158" evidence="2">
    <location>
        <begin position="22"/>
        <end position="371"/>
    </location>
</feature>
<organism evidence="3">
    <name type="scientific">Tetraselmis sp. GSL018</name>
    <dbReference type="NCBI Taxonomy" id="582737"/>
    <lineage>
        <taxon>Eukaryota</taxon>
        <taxon>Viridiplantae</taxon>
        <taxon>Chlorophyta</taxon>
        <taxon>core chlorophytes</taxon>
        <taxon>Chlorodendrophyceae</taxon>
        <taxon>Chlorodendrales</taxon>
        <taxon>Chlorodendraceae</taxon>
        <taxon>Tetraselmis</taxon>
    </lineage>
</organism>
<keyword evidence="2" id="KW-0732">Signal</keyword>
<dbReference type="EMBL" id="GBEZ01021474">
    <property type="protein sequence ID" value="JAC65276.1"/>
    <property type="molecule type" value="Transcribed_RNA"/>
</dbReference>
<feature type="signal peptide" evidence="2">
    <location>
        <begin position="1"/>
        <end position="21"/>
    </location>
</feature>
<name>A0A061R413_9CHLO</name>
<dbReference type="AlphaFoldDB" id="A0A061R413"/>
<evidence type="ECO:0000313" key="3">
    <source>
        <dbReference type="EMBL" id="JAC65276.1"/>
    </source>
</evidence>
<evidence type="ECO:0000256" key="1">
    <source>
        <dbReference type="SAM" id="MobiDB-lite"/>
    </source>
</evidence>
<protein>
    <submittedName>
        <fullName evidence="3">Uncharacterized protein</fullName>
    </submittedName>
</protein>
<feature type="compositionally biased region" description="Basic residues" evidence="1">
    <location>
        <begin position="135"/>
        <end position="147"/>
    </location>
</feature>